<evidence type="ECO:0000313" key="5">
    <source>
        <dbReference type="Proteomes" id="UP000292402"/>
    </source>
</evidence>
<organism evidence="4 5">
    <name type="scientific">Alternaria tenuissima</name>
    <dbReference type="NCBI Taxonomy" id="119927"/>
    <lineage>
        <taxon>Eukaryota</taxon>
        <taxon>Fungi</taxon>
        <taxon>Dikarya</taxon>
        <taxon>Ascomycota</taxon>
        <taxon>Pezizomycotina</taxon>
        <taxon>Dothideomycetes</taxon>
        <taxon>Pleosporomycetidae</taxon>
        <taxon>Pleosporales</taxon>
        <taxon>Pleosporineae</taxon>
        <taxon>Pleosporaceae</taxon>
        <taxon>Alternaria</taxon>
        <taxon>Alternaria sect. Alternaria</taxon>
        <taxon>Alternaria alternata complex</taxon>
    </lineage>
</organism>
<proteinExistence type="predicted"/>
<dbReference type="Proteomes" id="UP000292340">
    <property type="component" value="Unassembled WGS sequence"/>
</dbReference>
<evidence type="ECO:0000313" key="4">
    <source>
        <dbReference type="EMBL" id="RYN46302.1"/>
    </source>
</evidence>
<name>A0A4Q4M9F9_9PLEO</name>
<dbReference type="EMBL" id="PDXB01000006">
    <property type="protein sequence ID" value="RYN33397.1"/>
    <property type="molecule type" value="Genomic_DNA"/>
</dbReference>
<reference evidence="3" key="1">
    <citation type="submission" date="2017-10" db="EMBL/GenBank/DDBJ databases">
        <authorList>
            <person name="Armitage A.D."/>
            <person name="Barbara D.J."/>
            <person name="Woodhall J.W."/>
            <person name="Sreenivasaprasad S."/>
            <person name="Lane C.R."/>
            <person name="Clarkson J.P."/>
            <person name="Harrison R.J."/>
        </authorList>
    </citation>
    <scope>NUCLEOTIDE SEQUENCE</scope>
    <source>
        <strain evidence="3">FERA 1164</strain>
    </source>
</reference>
<feature type="region of interest" description="Disordered" evidence="2">
    <location>
        <begin position="313"/>
        <end position="332"/>
    </location>
</feature>
<dbReference type="EMBL" id="PDXA01000030">
    <property type="protein sequence ID" value="RYN46302.1"/>
    <property type="molecule type" value="Genomic_DNA"/>
</dbReference>
<evidence type="ECO:0000313" key="3">
    <source>
        <dbReference type="EMBL" id="RYN33397.1"/>
    </source>
</evidence>
<comment type="caution">
    <text evidence="4">The sequence shown here is derived from an EMBL/GenBank/DDBJ whole genome shotgun (WGS) entry which is preliminary data.</text>
</comment>
<accession>A0A4Q4M9F9</accession>
<dbReference type="AlphaFoldDB" id="A0A4Q4M9F9"/>
<dbReference type="Proteomes" id="UP000292402">
    <property type="component" value="Unassembled WGS sequence"/>
</dbReference>
<reference evidence="4" key="3">
    <citation type="journal article" date="2019" name="J. ISSAAS">
        <title>Genomics, evolutionary history and diagnostics of the Alternaria alternata species group including apple and Asian pear pathotypes.</title>
        <authorList>
            <person name="Armitage A.D."/>
            <person name="Cockerton H.M."/>
            <person name="Sreenivasaprasad S."/>
            <person name="Woodhall J."/>
            <person name="Lane C."/>
            <person name="Harrison R.J."/>
            <person name="Clarkson J.P."/>
        </authorList>
    </citation>
    <scope>NUCLEOTIDE SEQUENCE</scope>
    <source>
        <strain evidence="4">FERA 1082</strain>
    </source>
</reference>
<sequence>MPSFSLAQISGPPKVPRLREPNGLSRTVKACATLFTSFIWAPIMSWFTKKAPKALIIGMHLTRDEVQILIQACQELEGSMTRQKEEMEAFTKTKGSDHARRAMKSILERHHRIYDRLDNLTLRLRNNHSKGSFRVELEELARIMARQRSLWAEHSGRLDLGWKVVSERYWPLIADSYAILFDILSSFKQILNSSLLDDALWSDEAMKRNRRICPKSLKSALKGSSLGKPKSKDKHVVFEETYHSRIFSQKDAPKEVSEAHANAEWQEYGRGTDFVGKLASDGKRSAKHYQTRVHKKKTDTRIAVPYRGSIRRAEISDREKRQEEQRREIRPVFERPKVETGRRMTGTRMFFDNLQETRMFVPL</sequence>
<feature type="coiled-coil region" evidence="1">
    <location>
        <begin position="66"/>
        <end position="93"/>
    </location>
</feature>
<gene>
    <name evidence="4" type="ORF">AA0114_g8424</name>
    <name evidence="3" type="ORF">AA0115_g3352</name>
</gene>
<feature type="region of interest" description="Disordered" evidence="2">
    <location>
        <begin position="1"/>
        <end position="21"/>
    </location>
</feature>
<keyword evidence="1" id="KW-0175">Coiled coil</keyword>
<evidence type="ECO:0000256" key="2">
    <source>
        <dbReference type="SAM" id="MobiDB-lite"/>
    </source>
</evidence>
<evidence type="ECO:0000256" key="1">
    <source>
        <dbReference type="SAM" id="Coils"/>
    </source>
</evidence>
<reference evidence="3 5" key="2">
    <citation type="journal article" date="2019" name="bioRxiv">
        <title>Genomics, evolutionary history and diagnostics of the Alternaria alternata species group including apple and Asian pear pathotypes.</title>
        <authorList>
            <person name="Armitage A.D."/>
            <person name="Cockerton H.M."/>
            <person name="Sreenivasaprasad S."/>
            <person name="Woodhall J.W."/>
            <person name="Lane C.R."/>
            <person name="Harrison R.J."/>
            <person name="Clarkson J.P."/>
        </authorList>
    </citation>
    <scope>NUCLEOTIDE SEQUENCE [LARGE SCALE GENOMIC DNA]</scope>
    <source>
        <strain evidence="5">FERA 1082</strain>
        <strain evidence="3">FERA 1164</strain>
    </source>
</reference>
<protein>
    <submittedName>
        <fullName evidence="4">Uncharacterized protein</fullName>
    </submittedName>
</protein>